<comment type="caution">
    <text evidence="2">The sequence shown here is derived from an EMBL/GenBank/DDBJ whole genome shotgun (WGS) entry which is preliminary data.</text>
</comment>
<dbReference type="Proteomes" id="UP001200034">
    <property type="component" value="Unassembled WGS sequence"/>
</dbReference>
<dbReference type="InterPro" id="IPR050373">
    <property type="entry name" value="Fibrinogen_C-term_domain"/>
</dbReference>
<reference evidence="2" key="1">
    <citation type="journal article" date="2021" name="Mol. Ecol. Resour.">
        <title>Phylogenomic analyses of the genus Drosophila reveals genomic signals of climate adaptation.</title>
        <authorList>
            <person name="Li F."/>
            <person name="Rane R.V."/>
            <person name="Luria V."/>
            <person name="Xiong Z."/>
            <person name="Chen J."/>
            <person name="Li Z."/>
            <person name="Catullo R.A."/>
            <person name="Griffin P.C."/>
            <person name="Schiffer M."/>
            <person name="Pearce S."/>
            <person name="Lee S.F."/>
            <person name="McElroy K."/>
            <person name="Stocker A."/>
            <person name="Shirriffs J."/>
            <person name="Cockerell F."/>
            <person name="Coppin C."/>
            <person name="Sgro C.M."/>
            <person name="Karger A."/>
            <person name="Cain J.W."/>
            <person name="Weber J.A."/>
            <person name="Santpere G."/>
            <person name="Kirschner M.W."/>
            <person name="Hoffmann A.A."/>
            <person name="Oakeshott J.G."/>
            <person name="Zhang G."/>
        </authorList>
    </citation>
    <scope>NUCLEOTIDE SEQUENCE</scope>
    <source>
        <strain evidence="2">BGI-SZ-2011g</strain>
    </source>
</reference>
<evidence type="ECO:0000313" key="3">
    <source>
        <dbReference type="Proteomes" id="UP001200034"/>
    </source>
</evidence>
<proteinExistence type="predicted"/>
<sequence length="153" mass="17749">MEYGGTKLWMNVPQLKSFEPVVENSIAGPGWIVIQRRVKGSCDFNRNETEYEDGFGTKKGDFWLGLEKIHLITSHQRHELYVHIVDFDGNSHYAKYENFVVGSRQEQYMLKSLGHYSGDANDMMRLSEGKAFSVGMKAYNSGWWWMLKAKPTW</sequence>
<dbReference type="PANTHER" id="PTHR19143:SF327">
    <property type="entry name" value="FI21813P1-RELATED"/>
    <property type="match status" value="1"/>
</dbReference>
<dbReference type="InterPro" id="IPR002181">
    <property type="entry name" value="Fibrinogen_a/b/g_C_dom"/>
</dbReference>
<dbReference type="SMART" id="SM00186">
    <property type="entry name" value="FBG"/>
    <property type="match status" value="1"/>
</dbReference>
<evidence type="ECO:0000313" key="2">
    <source>
        <dbReference type="EMBL" id="KAH8372282.1"/>
    </source>
</evidence>
<dbReference type="GO" id="GO:0005615">
    <property type="term" value="C:extracellular space"/>
    <property type="evidence" value="ECO:0007669"/>
    <property type="project" value="TreeGrafter"/>
</dbReference>
<gene>
    <name evidence="2" type="ORF">KR093_010934</name>
</gene>
<keyword evidence="3" id="KW-1185">Reference proteome</keyword>
<dbReference type="Gene3D" id="3.90.215.10">
    <property type="entry name" value="Gamma Fibrinogen, chain A, domain 1"/>
    <property type="match status" value="1"/>
</dbReference>
<dbReference type="PANTHER" id="PTHR19143">
    <property type="entry name" value="FIBRINOGEN/TENASCIN/ANGIOPOEITIN"/>
    <property type="match status" value="1"/>
</dbReference>
<evidence type="ECO:0000259" key="1">
    <source>
        <dbReference type="PROSITE" id="PS51406"/>
    </source>
</evidence>
<dbReference type="InterPro" id="IPR036056">
    <property type="entry name" value="Fibrinogen-like_C"/>
</dbReference>
<dbReference type="PROSITE" id="PS51406">
    <property type="entry name" value="FIBRINOGEN_C_2"/>
    <property type="match status" value="1"/>
</dbReference>
<dbReference type="InterPro" id="IPR014716">
    <property type="entry name" value="Fibrinogen_a/b/g_C_1"/>
</dbReference>
<accession>A0AAD4K259</accession>
<feature type="domain" description="Fibrinogen C-terminal" evidence="1">
    <location>
        <begin position="1"/>
        <end position="133"/>
    </location>
</feature>
<dbReference type="EMBL" id="JAJJHW010002585">
    <property type="protein sequence ID" value="KAH8372282.1"/>
    <property type="molecule type" value="Genomic_DNA"/>
</dbReference>
<dbReference type="SUPFAM" id="SSF56496">
    <property type="entry name" value="Fibrinogen C-terminal domain-like"/>
    <property type="match status" value="1"/>
</dbReference>
<dbReference type="Pfam" id="PF00147">
    <property type="entry name" value="Fibrinogen_C"/>
    <property type="match status" value="1"/>
</dbReference>
<name>A0AAD4K259_9MUSC</name>
<organism evidence="2 3">
    <name type="scientific">Drosophila rubida</name>
    <dbReference type="NCBI Taxonomy" id="30044"/>
    <lineage>
        <taxon>Eukaryota</taxon>
        <taxon>Metazoa</taxon>
        <taxon>Ecdysozoa</taxon>
        <taxon>Arthropoda</taxon>
        <taxon>Hexapoda</taxon>
        <taxon>Insecta</taxon>
        <taxon>Pterygota</taxon>
        <taxon>Neoptera</taxon>
        <taxon>Endopterygota</taxon>
        <taxon>Diptera</taxon>
        <taxon>Brachycera</taxon>
        <taxon>Muscomorpha</taxon>
        <taxon>Ephydroidea</taxon>
        <taxon>Drosophilidae</taxon>
        <taxon>Drosophila</taxon>
    </lineage>
</organism>
<protein>
    <recommendedName>
        <fullName evidence="1">Fibrinogen C-terminal domain-containing protein</fullName>
    </recommendedName>
</protein>
<dbReference type="AlphaFoldDB" id="A0AAD4K259"/>